<keyword evidence="2" id="KW-1185">Reference proteome</keyword>
<name>A0A2P5A588_TREOI</name>
<proteinExistence type="predicted"/>
<protein>
    <submittedName>
        <fullName evidence="1">Uncharacterized protein</fullName>
    </submittedName>
</protein>
<evidence type="ECO:0000313" key="2">
    <source>
        <dbReference type="Proteomes" id="UP000237000"/>
    </source>
</evidence>
<comment type="caution">
    <text evidence="1">The sequence shown here is derived from an EMBL/GenBank/DDBJ whole genome shotgun (WGS) entry which is preliminary data.</text>
</comment>
<sequence length="51" mass="5826">WATMKEDVVLQPHILESKKRNWMITMIRKKKIAGVLASSLILDDDDGEGED</sequence>
<dbReference type="InParanoid" id="A0A2P5A588"/>
<dbReference type="Proteomes" id="UP000237000">
    <property type="component" value="Unassembled WGS sequence"/>
</dbReference>
<dbReference type="AlphaFoldDB" id="A0A2P5A588"/>
<reference evidence="2" key="1">
    <citation type="submission" date="2016-06" db="EMBL/GenBank/DDBJ databases">
        <title>Parallel loss of symbiosis genes in relatives of nitrogen-fixing non-legume Parasponia.</title>
        <authorList>
            <person name="Van Velzen R."/>
            <person name="Holmer R."/>
            <person name="Bu F."/>
            <person name="Rutten L."/>
            <person name="Van Zeijl A."/>
            <person name="Liu W."/>
            <person name="Santuari L."/>
            <person name="Cao Q."/>
            <person name="Sharma T."/>
            <person name="Shen D."/>
            <person name="Roswanjaya Y."/>
            <person name="Wardhani T."/>
            <person name="Kalhor M.S."/>
            <person name="Jansen J."/>
            <person name="Van den Hoogen J."/>
            <person name="Gungor B."/>
            <person name="Hartog M."/>
            <person name="Hontelez J."/>
            <person name="Verver J."/>
            <person name="Yang W.-C."/>
            <person name="Schijlen E."/>
            <person name="Repin R."/>
            <person name="Schilthuizen M."/>
            <person name="Schranz E."/>
            <person name="Heidstra R."/>
            <person name="Miyata K."/>
            <person name="Fedorova E."/>
            <person name="Kohlen W."/>
            <person name="Bisseling T."/>
            <person name="Smit S."/>
            <person name="Geurts R."/>
        </authorList>
    </citation>
    <scope>NUCLEOTIDE SEQUENCE [LARGE SCALE GENOMIC DNA]</scope>
    <source>
        <strain evidence="2">cv. RG33-2</strain>
    </source>
</reference>
<evidence type="ECO:0000313" key="1">
    <source>
        <dbReference type="EMBL" id="PON31715.1"/>
    </source>
</evidence>
<feature type="non-terminal residue" evidence="1">
    <location>
        <position position="1"/>
    </location>
</feature>
<dbReference type="EMBL" id="JXTC01001254">
    <property type="protein sequence ID" value="PON31715.1"/>
    <property type="molecule type" value="Genomic_DNA"/>
</dbReference>
<organism evidence="1 2">
    <name type="scientific">Trema orientale</name>
    <name type="common">Charcoal tree</name>
    <name type="synonym">Celtis orientalis</name>
    <dbReference type="NCBI Taxonomy" id="63057"/>
    <lineage>
        <taxon>Eukaryota</taxon>
        <taxon>Viridiplantae</taxon>
        <taxon>Streptophyta</taxon>
        <taxon>Embryophyta</taxon>
        <taxon>Tracheophyta</taxon>
        <taxon>Spermatophyta</taxon>
        <taxon>Magnoliopsida</taxon>
        <taxon>eudicotyledons</taxon>
        <taxon>Gunneridae</taxon>
        <taxon>Pentapetalae</taxon>
        <taxon>rosids</taxon>
        <taxon>fabids</taxon>
        <taxon>Rosales</taxon>
        <taxon>Cannabaceae</taxon>
        <taxon>Trema</taxon>
    </lineage>
</organism>
<accession>A0A2P5A588</accession>
<gene>
    <name evidence="1" type="ORF">TorRG33x02_357370</name>
</gene>